<keyword evidence="3" id="KW-1185">Reference proteome</keyword>
<gene>
    <name evidence="2" type="ORF">ACFPT7_01910</name>
</gene>
<dbReference type="PANTHER" id="PTHR33490:SF12">
    <property type="entry name" value="BLL5557 PROTEIN"/>
    <property type="match status" value="1"/>
</dbReference>
<dbReference type="SMART" id="SM00460">
    <property type="entry name" value="TGc"/>
    <property type="match status" value="1"/>
</dbReference>
<dbReference type="Pfam" id="PF01841">
    <property type="entry name" value="Transglut_core"/>
    <property type="match status" value="1"/>
</dbReference>
<feature type="domain" description="Transglutaminase-like" evidence="1">
    <location>
        <begin position="192"/>
        <end position="258"/>
    </location>
</feature>
<dbReference type="InterPro" id="IPR038765">
    <property type="entry name" value="Papain-like_cys_pep_sf"/>
</dbReference>
<dbReference type="Gene3D" id="3.10.620.30">
    <property type="match status" value="1"/>
</dbReference>
<dbReference type="SUPFAM" id="SSF54001">
    <property type="entry name" value="Cysteine proteinases"/>
    <property type="match status" value="1"/>
</dbReference>
<organism evidence="2 3">
    <name type="scientific">Acidicapsa dinghuensis</name>
    <dbReference type="NCBI Taxonomy" id="2218256"/>
    <lineage>
        <taxon>Bacteria</taxon>
        <taxon>Pseudomonadati</taxon>
        <taxon>Acidobacteriota</taxon>
        <taxon>Terriglobia</taxon>
        <taxon>Terriglobales</taxon>
        <taxon>Acidobacteriaceae</taxon>
        <taxon>Acidicapsa</taxon>
    </lineage>
</organism>
<evidence type="ECO:0000313" key="3">
    <source>
        <dbReference type="Proteomes" id="UP001596091"/>
    </source>
</evidence>
<dbReference type="RefSeq" id="WP_263334577.1">
    <property type="nucleotide sequence ID" value="NZ_JAGSYH010000002.1"/>
</dbReference>
<reference evidence="3" key="1">
    <citation type="journal article" date="2019" name="Int. J. Syst. Evol. Microbiol.">
        <title>The Global Catalogue of Microorganisms (GCM) 10K type strain sequencing project: providing services to taxonomists for standard genome sequencing and annotation.</title>
        <authorList>
            <consortium name="The Broad Institute Genomics Platform"/>
            <consortium name="The Broad Institute Genome Sequencing Center for Infectious Disease"/>
            <person name="Wu L."/>
            <person name="Ma J."/>
        </authorList>
    </citation>
    <scope>NUCLEOTIDE SEQUENCE [LARGE SCALE GENOMIC DNA]</scope>
    <source>
        <strain evidence="3">JCM 4087</strain>
    </source>
</reference>
<proteinExistence type="predicted"/>
<dbReference type="PANTHER" id="PTHR33490">
    <property type="entry name" value="BLR5614 PROTEIN-RELATED"/>
    <property type="match status" value="1"/>
</dbReference>
<name>A0ABW1E9N6_9BACT</name>
<dbReference type="EMBL" id="JBHSPH010000001">
    <property type="protein sequence ID" value="MFC5861041.1"/>
    <property type="molecule type" value="Genomic_DNA"/>
</dbReference>
<evidence type="ECO:0000313" key="2">
    <source>
        <dbReference type="EMBL" id="MFC5861041.1"/>
    </source>
</evidence>
<sequence>MTSDVLLPSFHGELRAATDDVQSASKTSMLIRLGYDMQFDLPAPVSSIAQLRIHPSRIQDLREKDELRVEGSEGTVATRDYIDAYGNICTRFYAPAGELRLWNSTLIEDSGLTDAVNEEALEVPAQDLPDDVLIYLLSSRYCEVDLLSPVAMDLFGETAPGWQRVQAICSWIHSKVTFNYATARATRTALGVFTERVGVCRDFQHLAVTFCRCLNIPARYVAGYLGDIGVPATSAPMDFSAWFEAYLDGRWWTFDARHNAPRIGRVLMATGRDAADVAFLTSFGVASLRSFQVTSEEVMPVAE</sequence>
<dbReference type="Gene3D" id="2.60.40.2250">
    <property type="match status" value="1"/>
</dbReference>
<accession>A0ABW1E9N6</accession>
<evidence type="ECO:0000259" key="1">
    <source>
        <dbReference type="SMART" id="SM00460"/>
    </source>
</evidence>
<dbReference type="InterPro" id="IPR002931">
    <property type="entry name" value="Transglutaminase-like"/>
</dbReference>
<comment type="caution">
    <text evidence="2">The sequence shown here is derived from an EMBL/GenBank/DDBJ whole genome shotgun (WGS) entry which is preliminary data.</text>
</comment>
<protein>
    <submittedName>
        <fullName evidence="2">Transglutaminase family protein</fullName>
    </submittedName>
</protein>
<dbReference type="Proteomes" id="UP001596091">
    <property type="component" value="Unassembled WGS sequence"/>
</dbReference>